<feature type="region of interest" description="Disordered" evidence="1">
    <location>
        <begin position="76"/>
        <end position="103"/>
    </location>
</feature>
<gene>
    <name evidence="2" type="ORF">KUTeg_006472</name>
</gene>
<accession>A0ABQ9FGL5</accession>
<keyword evidence="3" id="KW-1185">Reference proteome</keyword>
<organism evidence="2 3">
    <name type="scientific">Tegillarca granosa</name>
    <name type="common">Malaysian cockle</name>
    <name type="synonym">Anadara granosa</name>
    <dbReference type="NCBI Taxonomy" id="220873"/>
    <lineage>
        <taxon>Eukaryota</taxon>
        <taxon>Metazoa</taxon>
        <taxon>Spiralia</taxon>
        <taxon>Lophotrochozoa</taxon>
        <taxon>Mollusca</taxon>
        <taxon>Bivalvia</taxon>
        <taxon>Autobranchia</taxon>
        <taxon>Pteriomorphia</taxon>
        <taxon>Arcoida</taxon>
        <taxon>Arcoidea</taxon>
        <taxon>Arcidae</taxon>
        <taxon>Tegillarca</taxon>
    </lineage>
</organism>
<feature type="compositionally biased region" description="Basic and acidic residues" evidence="1">
    <location>
        <begin position="79"/>
        <end position="95"/>
    </location>
</feature>
<feature type="compositionally biased region" description="Low complexity" evidence="1">
    <location>
        <begin position="1"/>
        <end position="15"/>
    </location>
</feature>
<feature type="region of interest" description="Disordered" evidence="1">
    <location>
        <begin position="1"/>
        <end position="22"/>
    </location>
</feature>
<comment type="caution">
    <text evidence="2">The sequence shown here is derived from an EMBL/GenBank/DDBJ whole genome shotgun (WGS) entry which is preliminary data.</text>
</comment>
<protein>
    <submittedName>
        <fullName evidence="2">Uncharacterized protein</fullName>
    </submittedName>
</protein>
<evidence type="ECO:0000313" key="2">
    <source>
        <dbReference type="EMBL" id="KAJ8316458.1"/>
    </source>
</evidence>
<sequence>MNNTESYEISTETSTPNDGYSSLRIPCSGLVNNEYEEISFVSQSYANLEFTQELDVDTNNKPSPVYTNMTLSNKAFGVLKEHDKQQKEERKKTEMEEPEPVYE</sequence>
<evidence type="ECO:0000256" key="1">
    <source>
        <dbReference type="SAM" id="MobiDB-lite"/>
    </source>
</evidence>
<evidence type="ECO:0000313" key="3">
    <source>
        <dbReference type="Proteomes" id="UP001217089"/>
    </source>
</evidence>
<dbReference type="Proteomes" id="UP001217089">
    <property type="component" value="Unassembled WGS sequence"/>
</dbReference>
<name>A0ABQ9FGL5_TEGGR</name>
<reference evidence="2 3" key="1">
    <citation type="submission" date="2022-12" db="EMBL/GenBank/DDBJ databases">
        <title>Chromosome-level genome of Tegillarca granosa.</title>
        <authorList>
            <person name="Kim J."/>
        </authorList>
    </citation>
    <scope>NUCLEOTIDE SEQUENCE [LARGE SCALE GENOMIC DNA]</scope>
    <source>
        <strain evidence="2">Teg-2019</strain>
        <tissue evidence="2">Adductor muscle</tissue>
    </source>
</reference>
<dbReference type="EMBL" id="JARBDR010000328">
    <property type="protein sequence ID" value="KAJ8316458.1"/>
    <property type="molecule type" value="Genomic_DNA"/>
</dbReference>
<proteinExistence type="predicted"/>